<evidence type="ECO:0000313" key="8">
    <source>
        <dbReference type="EMBL" id="QDH90923.1"/>
    </source>
</evidence>
<comment type="similarity">
    <text evidence="7">Belongs to the Leviviricetes maturation protein family.</text>
</comment>
<evidence type="ECO:0000256" key="7">
    <source>
        <dbReference type="ARBA" id="ARBA00035110"/>
    </source>
</evidence>
<sequence length="345" mass="37740">MTRVRSVDIPGFSMQRVWEVQSPPFVHNLPFSYRKGENLSWIGYDGPYLPDNLGPGPNIDDGVSLKHCINNAYDKITAGIGDQSTWGNNVLEAHQSLGMVTGLATSLLGAVKAVRKGDVGGVVKSLGLTGVKGGSSRVARAVNKSQPFANKWLELHFGWVPLVKDIGSAMDTISKPDFGLRKVRGSSQVRYQHRVDFKQDLNRSHQYVEATISCHSCATYRVTNPNAFLANQLGVVNPLAVAWEAVPYSFVVDWFSNVGQVLSSMDTFCGCTLFSSYTTTSQDGTLDYFAASDNYPYNFSRSSYGKSFYVERQPSISGPSLEVKPFKGLSPTRAATAISLLLQKL</sequence>
<organism evidence="8">
    <name type="scientific">Leviviridae sp</name>
    <dbReference type="NCBI Taxonomy" id="2027243"/>
    <lineage>
        <taxon>Viruses</taxon>
        <taxon>Riboviria</taxon>
        <taxon>Orthornavirae</taxon>
        <taxon>Lenarviricota</taxon>
        <taxon>Leviviricetes</taxon>
        <taxon>Norzivirales</taxon>
        <taxon>Fiersviridae</taxon>
    </lineage>
</organism>
<accession>A0A514DBE0</accession>
<proteinExistence type="inferred from homology"/>
<reference evidence="8" key="1">
    <citation type="submission" date="2019-05" db="EMBL/GenBank/DDBJ databases">
        <title>Metatranscriptomic reconstruction reveals RNA viruses with the potential to shape carbon cycling in soil.</title>
        <authorList>
            <person name="Starr E.P."/>
            <person name="Nuccio E."/>
            <person name="Pett-Ridge J."/>
            <person name="Banfield J.F."/>
            <person name="Firestone M.K."/>
        </authorList>
    </citation>
    <scope>NUCLEOTIDE SEQUENCE</scope>
    <source>
        <strain evidence="8">H1_Rhizo_26_FD_scaffold_577</strain>
    </source>
</reference>
<gene>
    <name evidence="8" type="ORF">H1Rhizo26FD577_000003</name>
</gene>
<keyword evidence="4" id="KW-0946">Virion</keyword>
<evidence type="ECO:0000256" key="6">
    <source>
        <dbReference type="ARBA" id="ARBA00023296"/>
    </source>
</evidence>
<comment type="subcellular location">
    <subcellularLocation>
        <location evidence="1">Virion</location>
    </subcellularLocation>
</comment>
<evidence type="ECO:0000256" key="4">
    <source>
        <dbReference type="ARBA" id="ARBA00022844"/>
    </source>
</evidence>
<keyword evidence="3" id="KW-1161">Viral attachment to host cell</keyword>
<evidence type="ECO:0000256" key="1">
    <source>
        <dbReference type="ARBA" id="ARBA00004328"/>
    </source>
</evidence>
<dbReference type="Pfam" id="PF03863">
    <property type="entry name" value="Phage_mat-A"/>
    <property type="match status" value="1"/>
</dbReference>
<evidence type="ECO:0000256" key="2">
    <source>
        <dbReference type="ARBA" id="ARBA00022581"/>
    </source>
</evidence>
<keyword evidence="5" id="KW-1175">Viral attachment to host cell pilus</keyword>
<dbReference type="InterPro" id="IPR005563">
    <property type="entry name" value="A_protein"/>
</dbReference>
<protein>
    <submittedName>
        <fullName evidence="8">Uncharacterized protein</fullName>
    </submittedName>
</protein>
<evidence type="ECO:0000256" key="3">
    <source>
        <dbReference type="ARBA" id="ARBA00022804"/>
    </source>
</evidence>
<keyword evidence="2" id="KW-0945">Host-virus interaction</keyword>
<dbReference type="GO" id="GO:0044423">
    <property type="term" value="C:virion component"/>
    <property type="evidence" value="ECO:0007669"/>
    <property type="project" value="UniProtKB-KW"/>
</dbReference>
<evidence type="ECO:0000256" key="5">
    <source>
        <dbReference type="ARBA" id="ARBA00023104"/>
    </source>
</evidence>
<keyword evidence="6" id="KW-1160">Virus entry into host cell</keyword>
<dbReference type="EMBL" id="MN035877">
    <property type="protein sequence ID" value="QDH90923.1"/>
    <property type="molecule type" value="Genomic_RNA"/>
</dbReference>
<dbReference type="GO" id="GO:0039666">
    <property type="term" value="P:virion attachment to host cell pilus"/>
    <property type="evidence" value="ECO:0007669"/>
    <property type="project" value="UniProtKB-KW"/>
</dbReference>
<name>A0A514DBE0_9VIRU</name>